<comment type="similarity">
    <text evidence="7">Belongs to the binding-protein-dependent transport system permease family.</text>
</comment>
<dbReference type="GO" id="GO:0005886">
    <property type="term" value="C:plasma membrane"/>
    <property type="evidence" value="ECO:0007669"/>
    <property type="project" value="UniProtKB-SubCell"/>
</dbReference>
<dbReference type="CDD" id="cd06261">
    <property type="entry name" value="TM_PBP2"/>
    <property type="match status" value="1"/>
</dbReference>
<comment type="subcellular location">
    <subcellularLocation>
        <location evidence="1 7">Cell membrane</location>
        <topology evidence="1 7">Multi-pass membrane protein</topology>
    </subcellularLocation>
</comment>
<evidence type="ECO:0000256" key="1">
    <source>
        <dbReference type="ARBA" id="ARBA00004651"/>
    </source>
</evidence>
<dbReference type="Gene3D" id="1.10.3720.10">
    <property type="entry name" value="MetI-like"/>
    <property type="match status" value="1"/>
</dbReference>
<feature type="transmembrane region" description="Helical" evidence="7">
    <location>
        <begin position="131"/>
        <end position="151"/>
    </location>
</feature>
<accession>A0A7Y9DQI8</accession>
<feature type="transmembrane region" description="Helical" evidence="7">
    <location>
        <begin position="163"/>
        <end position="189"/>
    </location>
</feature>
<evidence type="ECO:0000313" key="10">
    <source>
        <dbReference type="EMBL" id="NYD24853.1"/>
    </source>
</evidence>
<sequence>MSTTAPAASSGTGGPGGPGATVGAAGGGRSRRVGRLLLTRAVQLPVVLLVISVLTFWLVQVVPGDPGRNALGPYATAEQVAQWNTRNGLDGPVAQRYLHWLGGFLTGDWGTSLRFSGPVRDLVMTRLGNSLALGLYAFALLVPLALVLGVVQARRRGQRVDRGLTIGLLTVSAVPEFVTGVLLLLVLAVKWPLFPVQSSPDAGSGPLEQVRLMTLPAVVLAVAHLAVLARMVRAGTIEAMAAPFHLTAVLKGLPPGRVVRSHVLRNALVPTLSVVGTYLGTLLGGAAVVETLFSYPGLGALLVAAADRKDVLLLTSGVVVTGLVSLLALLLTDLVFLLVDPRIRFGGRT</sequence>
<protein>
    <submittedName>
        <fullName evidence="10">Peptide/nickel transport system permease protein</fullName>
    </submittedName>
</protein>
<comment type="caution">
    <text evidence="10">The sequence shown here is derived from an EMBL/GenBank/DDBJ whole genome shotgun (WGS) entry which is preliminary data.</text>
</comment>
<dbReference type="EMBL" id="JACCBB010000001">
    <property type="protein sequence ID" value="NYD24853.1"/>
    <property type="molecule type" value="Genomic_DNA"/>
</dbReference>
<dbReference type="AlphaFoldDB" id="A0A7Y9DQI8"/>
<evidence type="ECO:0000256" key="8">
    <source>
        <dbReference type="SAM" id="MobiDB-lite"/>
    </source>
</evidence>
<evidence type="ECO:0000256" key="4">
    <source>
        <dbReference type="ARBA" id="ARBA00022692"/>
    </source>
</evidence>
<dbReference type="PANTHER" id="PTHR43163">
    <property type="entry name" value="DIPEPTIDE TRANSPORT SYSTEM PERMEASE PROTEIN DPPB-RELATED"/>
    <property type="match status" value="1"/>
</dbReference>
<dbReference type="InterPro" id="IPR000515">
    <property type="entry name" value="MetI-like"/>
</dbReference>
<evidence type="ECO:0000256" key="2">
    <source>
        <dbReference type="ARBA" id="ARBA00022448"/>
    </source>
</evidence>
<evidence type="ECO:0000256" key="7">
    <source>
        <dbReference type="RuleBase" id="RU363032"/>
    </source>
</evidence>
<feature type="transmembrane region" description="Helical" evidence="7">
    <location>
        <begin position="37"/>
        <end position="59"/>
    </location>
</feature>
<evidence type="ECO:0000259" key="9">
    <source>
        <dbReference type="PROSITE" id="PS50928"/>
    </source>
</evidence>
<dbReference type="PANTHER" id="PTHR43163:SF9">
    <property type="entry name" value="ABC TRANSPORTER PERMEASE PROTEIN"/>
    <property type="match status" value="1"/>
</dbReference>
<dbReference type="Proteomes" id="UP000521922">
    <property type="component" value="Unassembled WGS sequence"/>
</dbReference>
<dbReference type="Pfam" id="PF00528">
    <property type="entry name" value="BPD_transp_1"/>
    <property type="match status" value="1"/>
</dbReference>
<dbReference type="GO" id="GO:0055085">
    <property type="term" value="P:transmembrane transport"/>
    <property type="evidence" value="ECO:0007669"/>
    <property type="project" value="InterPro"/>
</dbReference>
<dbReference type="Pfam" id="PF19300">
    <property type="entry name" value="BPD_transp_1_N"/>
    <property type="match status" value="1"/>
</dbReference>
<keyword evidence="4 7" id="KW-0812">Transmembrane</keyword>
<name>A0A7Y9DQI8_9ACTN</name>
<dbReference type="PROSITE" id="PS50928">
    <property type="entry name" value="ABC_TM1"/>
    <property type="match status" value="1"/>
</dbReference>
<evidence type="ECO:0000256" key="3">
    <source>
        <dbReference type="ARBA" id="ARBA00022475"/>
    </source>
</evidence>
<keyword evidence="5 7" id="KW-1133">Transmembrane helix</keyword>
<evidence type="ECO:0000256" key="6">
    <source>
        <dbReference type="ARBA" id="ARBA00023136"/>
    </source>
</evidence>
<evidence type="ECO:0000256" key="5">
    <source>
        <dbReference type="ARBA" id="ARBA00022989"/>
    </source>
</evidence>
<dbReference type="SUPFAM" id="SSF161098">
    <property type="entry name" value="MetI-like"/>
    <property type="match status" value="1"/>
</dbReference>
<proteinExistence type="inferred from homology"/>
<keyword evidence="2 7" id="KW-0813">Transport</keyword>
<evidence type="ECO:0000313" key="11">
    <source>
        <dbReference type="Proteomes" id="UP000521922"/>
    </source>
</evidence>
<organism evidence="10 11">
    <name type="scientific">Kineococcus aurantiacus</name>
    <dbReference type="NCBI Taxonomy" id="37633"/>
    <lineage>
        <taxon>Bacteria</taxon>
        <taxon>Bacillati</taxon>
        <taxon>Actinomycetota</taxon>
        <taxon>Actinomycetes</taxon>
        <taxon>Kineosporiales</taxon>
        <taxon>Kineosporiaceae</taxon>
        <taxon>Kineococcus</taxon>
    </lineage>
</organism>
<dbReference type="RefSeq" id="WP_218885233.1">
    <property type="nucleotide sequence ID" value="NZ_BAAAGN010000015.1"/>
</dbReference>
<dbReference type="InterPro" id="IPR045621">
    <property type="entry name" value="BPD_transp_1_N"/>
</dbReference>
<reference evidence="10 11" key="1">
    <citation type="submission" date="2020-07" db="EMBL/GenBank/DDBJ databases">
        <title>Sequencing the genomes of 1000 actinobacteria strains.</title>
        <authorList>
            <person name="Klenk H.-P."/>
        </authorList>
    </citation>
    <scope>NUCLEOTIDE SEQUENCE [LARGE SCALE GENOMIC DNA]</scope>
    <source>
        <strain evidence="10 11">DSM 7487</strain>
    </source>
</reference>
<gene>
    <name evidence="10" type="ORF">BJ968_004393</name>
</gene>
<feature type="compositionally biased region" description="Gly residues" evidence="8">
    <location>
        <begin position="11"/>
        <end position="27"/>
    </location>
</feature>
<keyword evidence="3" id="KW-1003">Cell membrane</keyword>
<feature type="compositionally biased region" description="Low complexity" evidence="8">
    <location>
        <begin position="1"/>
        <end position="10"/>
    </location>
</feature>
<feature type="transmembrane region" description="Helical" evidence="7">
    <location>
        <begin position="209"/>
        <end position="229"/>
    </location>
</feature>
<dbReference type="InterPro" id="IPR035906">
    <property type="entry name" value="MetI-like_sf"/>
</dbReference>
<keyword evidence="6 7" id="KW-0472">Membrane</keyword>
<keyword evidence="11" id="KW-1185">Reference proteome</keyword>
<feature type="transmembrane region" description="Helical" evidence="7">
    <location>
        <begin position="267"/>
        <end position="293"/>
    </location>
</feature>
<feature type="region of interest" description="Disordered" evidence="8">
    <location>
        <begin position="1"/>
        <end position="27"/>
    </location>
</feature>
<feature type="transmembrane region" description="Helical" evidence="7">
    <location>
        <begin position="313"/>
        <end position="339"/>
    </location>
</feature>
<feature type="domain" description="ABC transmembrane type-1" evidence="9">
    <location>
        <begin position="127"/>
        <end position="336"/>
    </location>
</feature>